<dbReference type="EMBL" id="ACJM01000002">
    <property type="protein sequence ID" value="EEG78596.1"/>
    <property type="molecule type" value="Genomic_DNA"/>
</dbReference>
<protein>
    <submittedName>
        <fullName evidence="1">Uncharacterized protein</fullName>
    </submittedName>
</protein>
<dbReference type="RefSeq" id="WP_008514596.1">
    <property type="nucleotide sequence ID" value="NZ_ACJM01000002.1"/>
</dbReference>
<accession>C0GD75</accession>
<gene>
    <name evidence="1" type="ORF">DealDRAFT_0526</name>
</gene>
<proteinExistence type="predicted"/>
<dbReference type="AlphaFoldDB" id="C0GD75"/>
<keyword evidence="2" id="KW-1185">Reference proteome</keyword>
<comment type="caution">
    <text evidence="1">The sequence shown here is derived from an EMBL/GenBank/DDBJ whole genome shotgun (WGS) entry which is preliminary data.</text>
</comment>
<dbReference type="OrthoDB" id="2942850at2"/>
<dbReference type="STRING" id="555088.DealDRAFT_0526"/>
<dbReference type="Proteomes" id="UP000006443">
    <property type="component" value="Unassembled WGS sequence"/>
</dbReference>
<evidence type="ECO:0000313" key="1">
    <source>
        <dbReference type="EMBL" id="EEG78596.1"/>
    </source>
</evidence>
<sequence>MKFKRTTLFALFLGMILLFIYVQSPRVGLSEVSVDIITDEAYTGSFSVGNNQEIFVSTALIYEFTLANTGRRQLGKYPVTLQLTLEHESDLLNDILYSMGWGFSGPGEIPPNEESKAVIHYELGVIDTKGVGGVQQLPDQDVLDEILDKALEATLIISEGHNELTRIDLRKYKTD</sequence>
<name>C0GD75_DETAL</name>
<evidence type="ECO:0000313" key="2">
    <source>
        <dbReference type="Proteomes" id="UP000006443"/>
    </source>
</evidence>
<reference evidence="1 2" key="1">
    <citation type="submission" date="2009-02" db="EMBL/GenBank/DDBJ databases">
        <title>Sequencing of the draft genome and assembly of Dethiobacter alkaliphilus AHT 1.</title>
        <authorList>
            <consortium name="US DOE Joint Genome Institute (JGI-PGF)"/>
            <person name="Lucas S."/>
            <person name="Copeland A."/>
            <person name="Lapidus A."/>
            <person name="Glavina del Rio T."/>
            <person name="Dalin E."/>
            <person name="Tice H."/>
            <person name="Bruce D."/>
            <person name="Goodwin L."/>
            <person name="Pitluck S."/>
            <person name="Larimer F."/>
            <person name="Land M.L."/>
            <person name="Hauser L."/>
            <person name="Muyzer G."/>
        </authorList>
    </citation>
    <scope>NUCLEOTIDE SEQUENCE [LARGE SCALE GENOMIC DNA]</scope>
    <source>
        <strain evidence="1 2">AHT 1</strain>
    </source>
</reference>
<organism evidence="1 2">
    <name type="scientific">Dethiobacter alkaliphilus AHT 1</name>
    <dbReference type="NCBI Taxonomy" id="555088"/>
    <lineage>
        <taxon>Bacteria</taxon>
        <taxon>Bacillati</taxon>
        <taxon>Bacillota</taxon>
        <taxon>Dethiobacteria</taxon>
        <taxon>Dethiobacterales</taxon>
        <taxon>Dethiobacteraceae</taxon>
        <taxon>Dethiobacter</taxon>
    </lineage>
</organism>